<reference evidence="1 2" key="1">
    <citation type="submission" date="2022-03" db="EMBL/GenBank/DDBJ databases">
        <title>Mucilaginibacter sp. isolated from the gut of Protaetia brevitarsis seulensis larvae.</title>
        <authorList>
            <person name="Won M."/>
            <person name="Kim S.-J."/>
            <person name="Kwon S.-W."/>
        </authorList>
    </citation>
    <scope>NUCLEOTIDE SEQUENCE [LARGE SCALE GENOMIC DNA]</scope>
    <source>
        <strain evidence="1 2">CFWR-12</strain>
    </source>
</reference>
<evidence type="ECO:0000313" key="1">
    <source>
        <dbReference type="EMBL" id="UOE45481.1"/>
    </source>
</evidence>
<dbReference type="EMBL" id="CP094528">
    <property type="protein sequence ID" value="UOE45481.1"/>
    <property type="molecule type" value="Genomic_DNA"/>
</dbReference>
<dbReference type="InterPro" id="IPR006427">
    <property type="entry name" value="Portal_HK97"/>
</dbReference>
<sequence>MKPVFETLTELGEHLAGTGIELVDPGVPLSNWDDAWTYGPAWRNQPSIRKVVGFVARHLASTPLHLYERAADDDRLRVREGPLADLLTRPSRAPGQTAYRFWESYLIDGLLHDKSVAQVIEHVDGFELVRIPARMVRFKGDALGRITEVLITVKGKTRSHDPAGFLIDVGYSERGVNGTSPLRTLQDILDEQVEAVRYRRSVWKNGARVPMVLERPLGARWEETARSRFVSSWQEFTRGGGQEGGTPILEDGMTVKPVNAFRPRDTLDLEGRQLTDVEVASAFYVAPELVGARPGTFANILAFKQMLYGPNLGPYFDAWQQGLNATLVPKIEPSRAASLYIEANIESKLRGSFEEQADMLSTAVGAPWMVRNEARAKLNMPAIDGGDELVTPLNVLVGGQASPQDGKSLGEVLAKFKARQAQVVASQRAAGAEPWDRGRWDRELTDDLVKFGFSSAAAAITASGLNDQAERELLGGGHSDADEDDRT</sequence>
<accession>A0ABY4C5M3</accession>
<gene>
    <name evidence="1" type="ORF">MTO99_06910</name>
</gene>
<dbReference type="RefSeq" id="WP_243558080.1">
    <property type="nucleotide sequence ID" value="NZ_CP094528.1"/>
</dbReference>
<dbReference type="Proteomes" id="UP000832097">
    <property type="component" value="Chromosome"/>
</dbReference>
<name>A0ABY4C5M3_9MICO</name>
<proteinExistence type="predicted"/>
<protein>
    <submittedName>
        <fullName evidence="1">Phage portal protein</fullName>
    </submittedName>
</protein>
<keyword evidence="2" id="KW-1185">Reference proteome</keyword>
<dbReference type="InterPro" id="IPR006944">
    <property type="entry name" value="Phage/GTA_portal"/>
</dbReference>
<dbReference type="Pfam" id="PF04860">
    <property type="entry name" value="Phage_portal"/>
    <property type="match status" value="1"/>
</dbReference>
<dbReference type="NCBIfam" id="TIGR01537">
    <property type="entry name" value="portal_HK97"/>
    <property type="match status" value="1"/>
</dbReference>
<evidence type="ECO:0000313" key="2">
    <source>
        <dbReference type="Proteomes" id="UP000832097"/>
    </source>
</evidence>
<organism evidence="1 2">
    <name type="scientific">Agromyces larvae</name>
    <dbReference type="NCBI Taxonomy" id="2929802"/>
    <lineage>
        <taxon>Bacteria</taxon>
        <taxon>Bacillati</taxon>
        <taxon>Actinomycetota</taxon>
        <taxon>Actinomycetes</taxon>
        <taxon>Micrococcales</taxon>
        <taxon>Microbacteriaceae</taxon>
        <taxon>Agromyces</taxon>
    </lineage>
</organism>